<reference evidence="1" key="1">
    <citation type="submission" date="2021-03" db="EMBL/GenBank/DDBJ databases">
        <title>Alkalibacter marinus sp. nov., isolated from tidal flat sediment.</title>
        <authorList>
            <person name="Namirimu T."/>
            <person name="Yang J.-A."/>
            <person name="Yang S.-H."/>
            <person name="Kim Y.-J."/>
            <person name="Kwon K.K."/>
        </authorList>
    </citation>
    <scope>NUCLEOTIDE SEQUENCE</scope>
    <source>
        <strain evidence="1">ES005</strain>
    </source>
</reference>
<evidence type="ECO:0000313" key="1">
    <source>
        <dbReference type="EMBL" id="QSX08224.1"/>
    </source>
</evidence>
<keyword evidence="2" id="KW-1185">Reference proteome</keyword>
<organism evidence="1 2">
    <name type="scientific">Alkalibacter rhizosphaerae</name>
    <dbReference type="NCBI Taxonomy" id="2815577"/>
    <lineage>
        <taxon>Bacteria</taxon>
        <taxon>Bacillati</taxon>
        <taxon>Bacillota</taxon>
        <taxon>Clostridia</taxon>
        <taxon>Eubacteriales</taxon>
        <taxon>Eubacteriaceae</taxon>
        <taxon>Alkalibacter</taxon>
    </lineage>
</organism>
<dbReference type="EMBL" id="CP071444">
    <property type="protein sequence ID" value="QSX08224.1"/>
    <property type="molecule type" value="Genomic_DNA"/>
</dbReference>
<protein>
    <submittedName>
        <fullName evidence="1">Uncharacterized protein</fullName>
    </submittedName>
</protein>
<sequence>MEIAVIKGSVNYIDDYENALVNSELGKRDFSEEGKARKALEEGICRFVLWMYAQFS</sequence>
<gene>
    <name evidence="1" type="ORF">J0B03_10565</name>
</gene>
<evidence type="ECO:0000313" key="2">
    <source>
        <dbReference type="Proteomes" id="UP000663499"/>
    </source>
</evidence>
<name>A0A975AH44_9FIRM</name>
<proteinExistence type="predicted"/>
<dbReference type="RefSeq" id="WP_207299566.1">
    <property type="nucleotide sequence ID" value="NZ_CP071444.1"/>
</dbReference>
<accession>A0A975AH44</accession>
<dbReference type="KEGG" id="alka:J0B03_10565"/>
<dbReference type="Proteomes" id="UP000663499">
    <property type="component" value="Chromosome"/>
</dbReference>
<dbReference type="AlphaFoldDB" id="A0A975AH44"/>